<reference evidence="8 9" key="1">
    <citation type="submission" date="2023-03" db="EMBL/GenBank/DDBJ databases">
        <title>Draft assemblies of triclosan tolerant bacteria isolated from returned activated sludge.</title>
        <authorList>
            <person name="Van Hamelsveld S."/>
        </authorList>
    </citation>
    <scope>NUCLEOTIDE SEQUENCE [LARGE SCALE GENOMIC DNA]</scope>
    <source>
        <strain evidence="8 9">GW210010_S58</strain>
    </source>
</reference>
<dbReference type="Pfam" id="PF02770">
    <property type="entry name" value="Acyl-CoA_dh_M"/>
    <property type="match status" value="1"/>
</dbReference>
<dbReference type="InterPro" id="IPR013786">
    <property type="entry name" value="AcylCoA_DH/ox_N"/>
</dbReference>
<dbReference type="InterPro" id="IPR046373">
    <property type="entry name" value="Acyl-CoA_Oxase/DH_mid-dom_sf"/>
</dbReference>
<dbReference type="Gene3D" id="1.10.540.10">
    <property type="entry name" value="Acyl-CoA dehydrogenase/oxidase, N-terminal domain"/>
    <property type="match status" value="1"/>
</dbReference>
<protein>
    <submittedName>
        <fullName evidence="8">Acyl-CoA dehydrogenase family protein</fullName>
    </submittedName>
</protein>
<accession>A0ABT6B4U0</accession>
<keyword evidence="9" id="KW-1185">Reference proteome</keyword>
<feature type="domain" description="Acyl-CoA dehydrogenase/oxidase C-terminal" evidence="5">
    <location>
        <begin position="245"/>
        <end position="393"/>
    </location>
</feature>
<evidence type="ECO:0000259" key="6">
    <source>
        <dbReference type="Pfam" id="PF02770"/>
    </source>
</evidence>
<dbReference type="PANTHER" id="PTHR43884">
    <property type="entry name" value="ACYL-COA DEHYDROGENASE"/>
    <property type="match status" value="1"/>
</dbReference>
<name>A0ABT6B4U0_9BURK</name>
<evidence type="ECO:0000256" key="4">
    <source>
        <dbReference type="ARBA" id="ARBA00022827"/>
    </source>
</evidence>
<feature type="domain" description="Acyl-CoA oxidase/dehydrogenase middle" evidence="6">
    <location>
        <begin position="137"/>
        <end position="222"/>
    </location>
</feature>
<dbReference type="InterPro" id="IPR009075">
    <property type="entry name" value="AcylCo_DH/oxidase_C"/>
</dbReference>
<dbReference type="Proteomes" id="UP001216674">
    <property type="component" value="Unassembled WGS sequence"/>
</dbReference>
<evidence type="ECO:0000313" key="9">
    <source>
        <dbReference type="Proteomes" id="UP001216674"/>
    </source>
</evidence>
<proteinExistence type="inferred from homology"/>
<dbReference type="InterPro" id="IPR009100">
    <property type="entry name" value="AcylCoA_DH/oxidase_NM_dom_sf"/>
</dbReference>
<dbReference type="Pfam" id="PF02771">
    <property type="entry name" value="Acyl-CoA_dh_N"/>
    <property type="match status" value="1"/>
</dbReference>
<organism evidence="8 9">
    <name type="scientific">Cupriavidus basilensis</name>
    <dbReference type="NCBI Taxonomy" id="68895"/>
    <lineage>
        <taxon>Bacteria</taxon>
        <taxon>Pseudomonadati</taxon>
        <taxon>Pseudomonadota</taxon>
        <taxon>Betaproteobacteria</taxon>
        <taxon>Burkholderiales</taxon>
        <taxon>Burkholderiaceae</taxon>
        <taxon>Cupriavidus</taxon>
    </lineage>
</organism>
<dbReference type="InterPro" id="IPR036250">
    <property type="entry name" value="AcylCo_DH-like_C"/>
</dbReference>
<gene>
    <name evidence="8" type="ORF">P3W85_44295</name>
</gene>
<dbReference type="Gene3D" id="2.40.110.10">
    <property type="entry name" value="Butyryl-CoA Dehydrogenase, subunit A, domain 2"/>
    <property type="match status" value="1"/>
</dbReference>
<dbReference type="PANTHER" id="PTHR43884:SF12">
    <property type="entry name" value="ISOVALERYL-COA DEHYDROGENASE, MITOCHONDRIAL-RELATED"/>
    <property type="match status" value="1"/>
</dbReference>
<evidence type="ECO:0000256" key="2">
    <source>
        <dbReference type="ARBA" id="ARBA00009347"/>
    </source>
</evidence>
<dbReference type="SUPFAM" id="SSF56645">
    <property type="entry name" value="Acyl-CoA dehydrogenase NM domain-like"/>
    <property type="match status" value="1"/>
</dbReference>
<dbReference type="EMBL" id="JARJLM010000718">
    <property type="protein sequence ID" value="MDF3839902.1"/>
    <property type="molecule type" value="Genomic_DNA"/>
</dbReference>
<dbReference type="Pfam" id="PF00441">
    <property type="entry name" value="Acyl-CoA_dh_1"/>
    <property type="match status" value="1"/>
</dbReference>
<dbReference type="SUPFAM" id="SSF47203">
    <property type="entry name" value="Acyl-CoA dehydrogenase C-terminal domain-like"/>
    <property type="match status" value="1"/>
</dbReference>
<dbReference type="InterPro" id="IPR006091">
    <property type="entry name" value="Acyl-CoA_Oxase/DH_mid-dom"/>
</dbReference>
<comment type="similarity">
    <text evidence="2">Belongs to the acyl-CoA dehydrogenase family.</text>
</comment>
<feature type="domain" description="Acyl-CoA dehydrogenase/oxidase N-terminal" evidence="7">
    <location>
        <begin position="20"/>
        <end position="132"/>
    </location>
</feature>
<comment type="caution">
    <text evidence="8">The sequence shown here is derived from an EMBL/GenBank/DDBJ whole genome shotgun (WGS) entry which is preliminary data.</text>
</comment>
<keyword evidence="4" id="KW-0274">FAD</keyword>
<dbReference type="Gene3D" id="1.20.140.10">
    <property type="entry name" value="Butyryl-CoA Dehydrogenase, subunit A, domain 3"/>
    <property type="match status" value="1"/>
</dbReference>
<evidence type="ECO:0000259" key="7">
    <source>
        <dbReference type="Pfam" id="PF02771"/>
    </source>
</evidence>
<dbReference type="InterPro" id="IPR037069">
    <property type="entry name" value="AcylCoA_DH/ox_N_sf"/>
</dbReference>
<sequence length="423" mass="46211">MSEVSTKKICEENLMSQEMSEEIVAVRDMVNRFMQAEVVPVMNGYETRGEFPRELIRKAGEAGLYGAVFPESVGGSNMGYLAATVIQEEMARNDVRFSSCNNQQGSTCPSCIYLGGTTEQVTKYVPNLIAGKTIGMMSLTESGGGSDAEGNMKAFARRDGDVYRITGQKMWASMANETDVGVLFAKTDRDAGAKGVTAFIVQPKKYPGWKAEPIAMHGLSNALRTNVLFLDDFVVPVEDRLGEEGEGFKIIMRTLQAGRLTVAGKALGVARACFEDAVRYANERVLRGQPIGRLQMIQSEIAEMAIAIEASRVLVYKAAQMMDDSQPSNRIAAIAKYHASQTAKLCADKAQQIFGGYGLAKEYRVSWLKSYADLFFTGEGSANVQKIMIAEDALGYKMADRHHGKTGLRDIRKDDVAADLSKS</sequence>
<keyword evidence="3" id="KW-0285">Flavoprotein</keyword>
<dbReference type="RefSeq" id="WP_276269484.1">
    <property type="nucleotide sequence ID" value="NZ_JARJLM010000718.1"/>
</dbReference>
<evidence type="ECO:0000256" key="3">
    <source>
        <dbReference type="ARBA" id="ARBA00022630"/>
    </source>
</evidence>
<evidence type="ECO:0000259" key="5">
    <source>
        <dbReference type="Pfam" id="PF00441"/>
    </source>
</evidence>
<comment type="cofactor">
    <cofactor evidence="1">
        <name>FAD</name>
        <dbReference type="ChEBI" id="CHEBI:57692"/>
    </cofactor>
</comment>
<evidence type="ECO:0000313" key="8">
    <source>
        <dbReference type="EMBL" id="MDF3839902.1"/>
    </source>
</evidence>
<evidence type="ECO:0000256" key="1">
    <source>
        <dbReference type="ARBA" id="ARBA00001974"/>
    </source>
</evidence>